<dbReference type="PANTHER" id="PTHR13174:SF3">
    <property type="entry name" value="D-GLUCURONYL C5-EPIMERASE"/>
    <property type="match status" value="1"/>
</dbReference>
<feature type="domain" description="D-glucuronyl C5-epimerase C-terminal" evidence="1">
    <location>
        <begin position="149"/>
        <end position="316"/>
    </location>
</feature>
<dbReference type="GO" id="GO:0005975">
    <property type="term" value="P:carbohydrate metabolic process"/>
    <property type="evidence" value="ECO:0007669"/>
    <property type="project" value="InterPro"/>
</dbReference>
<dbReference type="EMBL" id="VGIY01000072">
    <property type="protein sequence ID" value="MBM3317070.1"/>
    <property type="molecule type" value="Genomic_DNA"/>
</dbReference>
<protein>
    <recommendedName>
        <fullName evidence="1">D-glucuronyl C5-epimerase C-terminal domain-containing protein</fullName>
    </recommendedName>
</protein>
<dbReference type="AlphaFoldDB" id="A0A938BQB7"/>
<evidence type="ECO:0000313" key="3">
    <source>
        <dbReference type="Proteomes" id="UP000748308"/>
    </source>
</evidence>
<organism evidence="2 3">
    <name type="scientific">Eiseniibacteriota bacterium</name>
    <dbReference type="NCBI Taxonomy" id="2212470"/>
    <lineage>
        <taxon>Bacteria</taxon>
        <taxon>Candidatus Eiseniibacteriota</taxon>
    </lineage>
</organism>
<gene>
    <name evidence="2" type="ORF">FJY75_04375</name>
</gene>
<name>A0A938BQB7_UNCEI</name>
<dbReference type="SUPFAM" id="SSF48208">
    <property type="entry name" value="Six-hairpin glycosidases"/>
    <property type="match status" value="1"/>
</dbReference>
<dbReference type="Pfam" id="PF06662">
    <property type="entry name" value="C5-epim_C"/>
    <property type="match status" value="1"/>
</dbReference>
<proteinExistence type="predicted"/>
<dbReference type="GO" id="GO:0047464">
    <property type="term" value="F:heparosan-N-sulfate-glucuronate 5-epimerase activity"/>
    <property type="evidence" value="ECO:0007669"/>
    <property type="project" value="InterPro"/>
</dbReference>
<sequence length="355" mass="38827">MRGARRRGLRGAGGRAALLAACALAAAALGLAAQRFWVYTQGYPRTRFLPESVDAGPPRHFYLDWRRAWQGDAVVGPALAEDGIFRGARDVRGPGGILHDPVRVVQASLALHGRLLDRPDPALAEVLRRQVDWVAGEGLARGPGGWPVWPQRYDFPRYGLTAPWISALTQGQAISLLVRAADYFAEPRYAEVARGAAAGLLEPGSPLAWRDGRGLFFEEFPCLPPAHALNGCLLAWLGLWDWVRWTGDPELEAKSLGILRGISERIPEYERHGWTRYDLLQRRPTSPAYHELHAALAEALAAVSGEPAWADRAARWGAQARSPLRRAWVGAQVLAAKAGAGLRLRPAGAPPRERE</sequence>
<dbReference type="InterPro" id="IPR008928">
    <property type="entry name" value="6-hairpin_glycosidase_sf"/>
</dbReference>
<dbReference type="InterPro" id="IPR010598">
    <property type="entry name" value="C5-epim_C"/>
</dbReference>
<evidence type="ECO:0000259" key="1">
    <source>
        <dbReference type="Pfam" id="PF06662"/>
    </source>
</evidence>
<dbReference type="PANTHER" id="PTHR13174">
    <property type="entry name" value="D-GLUCURONYL C5-EPIMERASE"/>
    <property type="match status" value="1"/>
</dbReference>
<dbReference type="InterPro" id="IPR039721">
    <property type="entry name" value="C5-epimerase"/>
</dbReference>
<dbReference type="GO" id="GO:0015012">
    <property type="term" value="P:heparan sulfate proteoglycan biosynthetic process"/>
    <property type="evidence" value="ECO:0007669"/>
    <property type="project" value="InterPro"/>
</dbReference>
<comment type="caution">
    <text evidence="2">The sequence shown here is derived from an EMBL/GenBank/DDBJ whole genome shotgun (WGS) entry which is preliminary data.</text>
</comment>
<dbReference type="Proteomes" id="UP000748308">
    <property type="component" value="Unassembled WGS sequence"/>
</dbReference>
<accession>A0A938BQB7</accession>
<reference evidence="2" key="1">
    <citation type="submission" date="2019-03" db="EMBL/GenBank/DDBJ databases">
        <title>Lake Tanganyika Metagenome-Assembled Genomes (MAGs).</title>
        <authorList>
            <person name="Tran P."/>
        </authorList>
    </citation>
    <scope>NUCLEOTIDE SEQUENCE</scope>
    <source>
        <strain evidence="2">M_DeepCast_400m_m2_100</strain>
    </source>
</reference>
<evidence type="ECO:0000313" key="2">
    <source>
        <dbReference type="EMBL" id="MBM3317070.1"/>
    </source>
</evidence>